<dbReference type="Gene3D" id="3.40.50.2000">
    <property type="entry name" value="Glycogen Phosphorylase B"/>
    <property type="match status" value="2"/>
</dbReference>
<evidence type="ECO:0000313" key="3">
    <source>
        <dbReference type="EMBL" id="MRX06441.1"/>
    </source>
</evidence>
<keyword evidence="1 3" id="KW-0808">Transferase</keyword>
<feature type="domain" description="Glycosyl transferase family 1" evidence="2">
    <location>
        <begin position="166"/>
        <end position="271"/>
    </location>
</feature>
<name>A0A6L5QBF0_9BURK</name>
<dbReference type="EMBL" id="WKJM01000001">
    <property type="protein sequence ID" value="MRX06441.1"/>
    <property type="molecule type" value="Genomic_DNA"/>
</dbReference>
<dbReference type="InterPro" id="IPR001296">
    <property type="entry name" value="Glyco_trans_1"/>
</dbReference>
<dbReference type="CDD" id="cd03801">
    <property type="entry name" value="GT4_PimA-like"/>
    <property type="match status" value="1"/>
</dbReference>
<dbReference type="Proteomes" id="UP000481037">
    <property type="component" value="Unassembled WGS sequence"/>
</dbReference>
<sequence>MLFQRDGGLQVQVRSTIEALRQLAAPGLEIELVDPNHQRLDHYDVIHVFSAINGNYRVLEVATEMGVPVLLSAVLSPGWSRQATWRADIADRLTGRLTKWQVQTSYAQIKRALQLAQMVVALGAAEKQALIEGFKLEPARIQVLPNGIGEQFFHADSAIFRRQTGLEGPFVLMVGAISPYKNQHGLVRALAQLDLPVVLIGRAQHQHQAYLQQLLDSPKVRWLGQLEHHDALLASAYAAASVLALPSQGEVFPLAVLEALAAGTPVVMTDESALSLPHSGFALKQLRWDDTQALCRAIQAFVAAPPPRADVSALVQAFTWQRVAQKIVNCYHMLHERGTRGKPDAV</sequence>
<dbReference type="AlphaFoldDB" id="A0A6L5QBF0"/>
<organism evidence="3 4">
    <name type="scientific">Duganella alba</name>
    <dbReference type="NCBI Taxonomy" id="2666081"/>
    <lineage>
        <taxon>Bacteria</taxon>
        <taxon>Pseudomonadati</taxon>
        <taxon>Pseudomonadota</taxon>
        <taxon>Betaproteobacteria</taxon>
        <taxon>Burkholderiales</taxon>
        <taxon>Oxalobacteraceae</taxon>
        <taxon>Telluria group</taxon>
        <taxon>Duganella</taxon>
    </lineage>
</organism>
<keyword evidence="4" id="KW-1185">Reference proteome</keyword>
<comment type="caution">
    <text evidence="3">The sequence shown here is derived from an EMBL/GenBank/DDBJ whole genome shotgun (WGS) entry which is preliminary data.</text>
</comment>
<gene>
    <name evidence="3" type="ORF">GJ697_01170</name>
</gene>
<dbReference type="GO" id="GO:0016757">
    <property type="term" value="F:glycosyltransferase activity"/>
    <property type="evidence" value="ECO:0007669"/>
    <property type="project" value="InterPro"/>
</dbReference>
<dbReference type="GO" id="GO:0009103">
    <property type="term" value="P:lipopolysaccharide biosynthetic process"/>
    <property type="evidence" value="ECO:0007669"/>
    <property type="project" value="TreeGrafter"/>
</dbReference>
<evidence type="ECO:0000313" key="4">
    <source>
        <dbReference type="Proteomes" id="UP000481037"/>
    </source>
</evidence>
<evidence type="ECO:0000259" key="2">
    <source>
        <dbReference type="Pfam" id="PF00534"/>
    </source>
</evidence>
<protein>
    <submittedName>
        <fullName evidence="3">Glycosyltransferase</fullName>
    </submittedName>
</protein>
<evidence type="ECO:0000256" key="1">
    <source>
        <dbReference type="ARBA" id="ARBA00022679"/>
    </source>
</evidence>
<accession>A0A6L5QBF0</accession>
<dbReference type="Pfam" id="PF00534">
    <property type="entry name" value="Glycos_transf_1"/>
    <property type="match status" value="1"/>
</dbReference>
<dbReference type="PANTHER" id="PTHR46401">
    <property type="entry name" value="GLYCOSYLTRANSFERASE WBBK-RELATED"/>
    <property type="match status" value="1"/>
</dbReference>
<proteinExistence type="predicted"/>
<dbReference type="PANTHER" id="PTHR46401:SF2">
    <property type="entry name" value="GLYCOSYLTRANSFERASE WBBK-RELATED"/>
    <property type="match status" value="1"/>
</dbReference>
<reference evidence="3 4" key="1">
    <citation type="submission" date="2019-11" db="EMBL/GenBank/DDBJ databases">
        <title>Novel species isolated from a subtropical stream in China.</title>
        <authorList>
            <person name="Lu H."/>
        </authorList>
    </citation>
    <scope>NUCLEOTIDE SEQUENCE [LARGE SCALE GENOMIC DNA]</scope>
    <source>
        <strain evidence="3 4">FT25W</strain>
    </source>
</reference>
<dbReference type="SUPFAM" id="SSF53756">
    <property type="entry name" value="UDP-Glycosyltransferase/glycogen phosphorylase"/>
    <property type="match status" value="1"/>
</dbReference>